<comment type="caution">
    <text evidence="1">The sequence shown here is derived from an EMBL/GenBank/DDBJ whole genome shotgun (WGS) entry which is preliminary data.</text>
</comment>
<evidence type="ECO:0000313" key="1">
    <source>
        <dbReference type="EMBL" id="MDR6243360.1"/>
    </source>
</evidence>
<name>A0ABU1IVT9_9BACL</name>
<accession>A0ABU1IVT9</accession>
<organism evidence="1 2">
    <name type="scientific">Paenibacillus hunanensis</name>
    <dbReference type="NCBI Taxonomy" id="539262"/>
    <lineage>
        <taxon>Bacteria</taxon>
        <taxon>Bacillati</taxon>
        <taxon>Bacillota</taxon>
        <taxon>Bacilli</taxon>
        <taxon>Bacillales</taxon>
        <taxon>Paenibacillaceae</taxon>
        <taxon>Paenibacillus</taxon>
    </lineage>
</organism>
<reference evidence="1 2" key="1">
    <citation type="submission" date="2023-07" db="EMBL/GenBank/DDBJ databases">
        <title>Genomic Encyclopedia of Type Strains, Phase IV (KMG-IV): sequencing the most valuable type-strain genomes for metagenomic binning, comparative biology and taxonomic classification.</title>
        <authorList>
            <person name="Goeker M."/>
        </authorList>
    </citation>
    <scope>NUCLEOTIDE SEQUENCE [LARGE SCALE GENOMIC DNA]</scope>
    <source>
        <strain evidence="1 2">DSM 22170</strain>
    </source>
</reference>
<proteinExistence type="predicted"/>
<protein>
    <submittedName>
        <fullName evidence="1">Uncharacterized protein</fullName>
    </submittedName>
</protein>
<sequence>MGCRSRNEEKMEEYGEVHWNSEFEYEETYS</sequence>
<dbReference type="EMBL" id="JAVDQH010000004">
    <property type="protein sequence ID" value="MDR6243360.1"/>
    <property type="molecule type" value="Genomic_DNA"/>
</dbReference>
<dbReference type="Proteomes" id="UP001185028">
    <property type="component" value="Unassembled WGS sequence"/>
</dbReference>
<keyword evidence="2" id="KW-1185">Reference proteome</keyword>
<evidence type="ECO:0000313" key="2">
    <source>
        <dbReference type="Proteomes" id="UP001185028"/>
    </source>
</evidence>
<gene>
    <name evidence="1" type="ORF">JOC58_001247</name>
</gene>